<protein>
    <submittedName>
        <fullName evidence="1">Uncharacterized protein</fullName>
    </submittedName>
</protein>
<proteinExistence type="predicted"/>
<dbReference type="Proteomes" id="UP000193144">
    <property type="component" value="Unassembled WGS sequence"/>
</dbReference>
<dbReference type="PANTHER" id="PTHR42030">
    <property type="entry name" value="DRBM DOMAIN-CONTAINING PROTEIN"/>
    <property type="match status" value="1"/>
</dbReference>
<sequence>MATTNTFSQQLRGLPTYFILDTASDTRSPDFCTENSIEQPQWQDFSDPRGKRTAWCSSVWVQGREFRAMLWRDVRYIDQCREEAAKLALDALNTSTAYYPYGRPYSGA</sequence>
<dbReference type="PANTHER" id="PTHR42030:SF1">
    <property type="entry name" value="DRBM DOMAIN-CONTAINING PROTEIN"/>
    <property type="match status" value="1"/>
</dbReference>
<gene>
    <name evidence="1" type="ORF">BCR34DRAFT_494239</name>
</gene>
<dbReference type="AlphaFoldDB" id="A0A1Y1YSH1"/>
<comment type="caution">
    <text evidence="1">The sequence shown here is derived from an EMBL/GenBank/DDBJ whole genome shotgun (WGS) entry which is preliminary data.</text>
</comment>
<dbReference type="OrthoDB" id="5418749at2759"/>
<name>A0A1Y1YSH1_9PLEO</name>
<evidence type="ECO:0000313" key="2">
    <source>
        <dbReference type="Proteomes" id="UP000193144"/>
    </source>
</evidence>
<keyword evidence="2" id="KW-1185">Reference proteome</keyword>
<evidence type="ECO:0000313" key="1">
    <source>
        <dbReference type="EMBL" id="ORY00968.1"/>
    </source>
</evidence>
<dbReference type="EMBL" id="MCFA01000176">
    <property type="protein sequence ID" value="ORY00968.1"/>
    <property type="molecule type" value="Genomic_DNA"/>
</dbReference>
<organism evidence="1 2">
    <name type="scientific">Clohesyomyces aquaticus</name>
    <dbReference type="NCBI Taxonomy" id="1231657"/>
    <lineage>
        <taxon>Eukaryota</taxon>
        <taxon>Fungi</taxon>
        <taxon>Dikarya</taxon>
        <taxon>Ascomycota</taxon>
        <taxon>Pezizomycotina</taxon>
        <taxon>Dothideomycetes</taxon>
        <taxon>Pleosporomycetidae</taxon>
        <taxon>Pleosporales</taxon>
        <taxon>Lindgomycetaceae</taxon>
        <taxon>Clohesyomyces</taxon>
    </lineage>
</organism>
<reference evidence="1 2" key="1">
    <citation type="submission" date="2016-07" db="EMBL/GenBank/DDBJ databases">
        <title>Pervasive Adenine N6-methylation of Active Genes in Fungi.</title>
        <authorList>
            <consortium name="DOE Joint Genome Institute"/>
            <person name="Mondo S.J."/>
            <person name="Dannebaum R.O."/>
            <person name="Kuo R.C."/>
            <person name="Labutti K."/>
            <person name="Haridas S."/>
            <person name="Kuo A."/>
            <person name="Salamov A."/>
            <person name="Ahrendt S.R."/>
            <person name="Lipzen A."/>
            <person name="Sullivan W."/>
            <person name="Andreopoulos W.B."/>
            <person name="Clum A."/>
            <person name="Lindquist E."/>
            <person name="Daum C."/>
            <person name="Ramamoorthy G.K."/>
            <person name="Gryganskyi A."/>
            <person name="Culley D."/>
            <person name="Magnuson J.K."/>
            <person name="James T.Y."/>
            <person name="O'Malley M.A."/>
            <person name="Stajich J.E."/>
            <person name="Spatafora J.W."/>
            <person name="Visel A."/>
            <person name="Grigoriev I.V."/>
        </authorList>
    </citation>
    <scope>NUCLEOTIDE SEQUENCE [LARGE SCALE GENOMIC DNA]</scope>
    <source>
        <strain evidence="1 2">CBS 115471</strain>
    </source>
</reference>
<accession>A0A1Y1YSH1</accession>